<dbReference type="PANTHER" id="PTHR46424:SF1">
    <property type="entry name" value="UBX DOMAIN-CONTAINING PROTEIN 4"/>
    <property type="match status" value="1"/>
</dbReference>
<dbReference type="Pfam" id="PF00789">
    <property type="entry name" value="UBX"/>
    <property type="match status" value="1"/>
</dbReference>
<evidence type="ECO:0000313" key="17">
    <source>
        <dbReference type="Proteomes" id="UP000663829"/>
    </source>
</evidence>
<dbReference type="InterPro" id="IPR035969">
    <property type="entry name" value="Rab-GAP_TBC_sf"/>
</dbReference>
<evidence type="ECO:0000256" key="3">
    <source>
        <dbReference type="ARBA" id="ARBA00023230"/>
    </source>
</evidence>
<dbReference type="InterPro" id="IPR000195">
    <property type="entry name" value="Rab-GAP-TBC_dom"/>
</dbReference>
<evidence type="ECO:0000313" key="15">
    <source>
        <dbReference type="EMBL" id="CAF1010249.1"/>
    </source>
</evidence>
<dbReference type="SMART" id="SM00252">
    <property type="entry name" value="SH2"/>
    <property type="match status" value="1"/>
</dbReference>
<dbReference type="GO" id="GO:0005789">
    <property type="term" value="C:endoplasmic reticulum membrane"/>
    <property type="evidence" value="ECO:0007669"/>
    <property type="project" value="UniProtKB-SubCell"/>
</dbReference>
<dbReference type="InterPro" id="IPR000980">
    <property type="entry name" value="SH2"/>
</dbReference>
<accession>A0A814HHR0</accession>
<dbReference type="Pfam" id="PF00018">
    <property type="entry name" value="SH3_1"/>
    <property type="match status" value="2"/>
</dbReference>
<dbReference type="Gene3D" id="1.10.472.80">
    <property type="entry name" value="Ypt/Rab-GAP domain of gyp1p, domain 3"/>
    <property type="match status" value="1"/>
</dbReference>
<dbReference type="Pfam" id="PF00017">
    <property type="entry name" value="SH2"/>
    <property type="match status" value="1"/>
</dbReference>
<dbReference type="GO" id="GO:0006986">
    <property type="term" value="P:response to unfolded protein"/>
    <property type="evidence" value="ECO:0007669"/>
    <property type="project" value="UniProtKB-KW"/>
</dbReference>
<evidence type="ECO:0000256" key="8">
    <source>
        <dbReference type="PROSITE-ProRule" id="PRU00191"/>
    </source>
</evidence>
<evidence type="ECO:0000313" key="16">
    <source>
        <dbReference type="EMBL" id="CAF3781509.1"/>
    </source>
</evidence>
<evidence type="ECO:0000256" key="10">
    <source>
        <dbReference type="SAM" id="MobiDB-lite"/>
    </source>
</evidence>
<dbReference type="SMART" id="SM00326">
    <property type="entry name" value="SH3"/>
    <property type="match status" value="2"/>
</dbReference>
<proteinExistence type="predicted"/>
<dbReference type="PROSITE" id="PS50033">
    <property type="entry name" value="UBX"/>
    <property type="match status" value="1"/>
</dbReference>
<comment type="function">
    <text evidence="7">Involved in endoplasmic reticulum-associated protein degradation (ERAD). Acts as a platform to recruit both UBQLN1 and VCP to the ER during ERAD.</text>
</comment>
<evidence type="ECO:0000256" key="6">
    <source>
        <dbReference type="ARBA" id="ARBA00041575"/>
    </source>
</evidence>
<feature type="compositionally biased region" description="Polar residues" evidence="10">
    <location>
        <begin position="772"/>
        <end position="794"/>
    </location>
</feature>
<evidence type="ECO:0000256" key="2">
    <source>
        <dbReference type="ARBA" id="ARBA00022443"/>
    </source>
</evidence>
<dbReference type="Proteomes" id="UP000663829">
    <property type="component" value="Unassembled WGS sequence"/>
</dbReference>
<evidence type="ECO:0000259" key="13">
    <source>
        <dbReference type="PROSITE" id="PS50033"/>
    </source>
</evidence>
<feature type="compositionally biased region" description="Low complexity" evidence="10">
    <location>
        <begin position="99"/>
        <end position="111"/>
    </location>
</feature>
<evidence type="ECO:0000256" key="5">
    <source>
        <dbReference type="ARBA" id="ARBA00040925"/>
    </source>
</evidence>
<dbReference type="InterPro" id="IPR036028">
    <property type="entry name" value="SH3-like_dom_sf"/>
</dbReference>
<evidence type="ECO:0000259" key="11">
    <source>
        <dbReference type="PROSITE" id="PS50001"/>
    </source>
</evidence>
<keyword evidence="2 9" id="KW-0728">SH3 domain</keyword>
<dbReference type="InterPro" id="IPR029071">
    <property type="entry name" value="Ubiquitin-like_domsf"/>
</dbReference>
<keyword evidence="8" id="KW-0727">SH2 domain</keyword>
<dbReference type="InterPro" id="IPR001012">
    <property type="entry name" value="UBX_dom"/>
</dbReference>
<feature type="compositionally biased region" description="Basic and acidic residues" evidence="10">
    <location>
        <begin position="846"/>
        <end position="867"/>
    </location>
</feature>
<feature type="compositionally biased region" description="Polar residues" evidence="10">
    <location>
        <begin position="574"/>
        <end position="586"/>
    </location>
</feature>
<dbReference type="Pfam" id="PF00566">
    <property type="entry name" value="RabGAP-TBC"/>
    <property type="match status" value="1"/>
</dbReference>
<feature type="region of interest" description="Disordered" evidence="10">
    <location>
        <begin position="1057"/>
        <end position="1098"/>
    </location>
</feature>
<dbReference type="EMBL" id="CAJNOQ010003394">
    <property type="protein sequence ID" value="CAF1010249.1"/>
    <property type="molecule type" value="Genomic_DNA"/>
</dbReference>
<dbReference type="CDD" id="cd11804">
    <property type="entry name" value="SH3_GRB2_like_N"/>
    <property type="match status" value="1"/>
</dbReference>
<dbReference type="PROSITE" id="PS50086">
    <property type="entry name" value="TBC_RABGAP"/>
    <property type="match status" value="1"/>
</dbReference>
<dbReference type="SUPFAM" id="SSF50044">
    <property type="entry name" value="SH3-domain"/>
    <property type="match status" value="1"/>
</dbReference>
<dbReference type="SUPFAM" id="SSF54236">
    <property type="entry name" value="Ubiquitin-like"/>
    <property type="match status" value="1"/>
</dbReference>
<feature type="compositionally biased region" description="Low complexity" evidence="10">
    <location>
        <begin position="1073"/>
        <end position="1082"/>
    </location>
</feature>
<comment type="caution">
    <text evidence="15">The sequence shown here is derived from an EMBL/GenBank/DDBJ whole genome shotgun (WGS) entry which is preliminary data.</text>
</comment>
<dbReference type="EMBL" id="CAJOBC010003394">
    <property type="protein sequence ID" value="CAF3781509.1"/>
    <property type="molecule type" value="Genomic_DNA"/>
</dbReference>
<dbReference type="SUPFAM" id="SSF52833">
    <property type="entry name" value="Thioredoxin-like"/>
    <property type="match status" value="1"/>
</dbReference>
<feature type="domain" description="SH2" evidence="11">
    <location>
        <begin position="469"/>
        <end position="567"/>
    </location>
</feature>
<feature type="compositionally biased region" description="Polar residues" evidence="10">
    <location>
        <begin position="1057"/>
        <end position="1072"/>
    </location>
</feature>
<dbReference type="PROSITE" id="PS50002">
    <property type="entry name" value="SH3"/>
    <property type="match status" value="2"/>
</dbReference>
<reference evidence="15" key="1">
    <citation type="submission" date="2021-02" db="EMBL/GenBank/DDBJ databases">
        <authorList>
            <person name="Nowell W R."/>
        </authorList>
    </citation>
    <scope>NUCLEOTIDE SEQUENCE</scope>
</reference>
<dbReference type="PANTHER" id="PTHR46424">
    <property type="entry name" value="UBX DOMAIN-CONTAINING PROTEIN 4"/>
    <property type="match status" value="1"/>
</dbReference>
<dbReference type="SUPFAM" id="SSF47923">
    <property type="entry name" value="Ypt/Rab-GAP domain of gyp1p"/>
    <property type="match status" value="2"/>
</dbReference>
<feature type="domain" description="Rab-GAP TBC" evidence="14">
    <location>
        <begin position="1546"/>
        <end position="1756"/>
    </location>
</feature>
<gene>
    <name evidence="15" type="ORF">GPM918_LOCUS14227</name>
    <name evidence="16" type="ORF">SRO942_LOCUS14227</name>
</gene>
<protein>
    <recommendedName>
        <fullName evidence="5">UBX domain-containing protein 4</fullName>
    </recommendedName>
    <alternativeName>
        <fullName evidence="6">UBX domain-containing protein 2</fullName>
    </alternativeName>
</protein>
<feature type="compositionally biased region" description="Basic and acidic residues" evidence="10">
    <location>
        <begin position="795"/>
        <end position="838"/>
    </location>
</feature>
<name>A0A814HHR0_9BILA</name>
<feature type="compositionally biased region" description="Low complexity" evidence="10">
    <location>
        <begin position="587"/>
        <end position="601"/>
    </location>
</feature>
<dbReference type="PROSITE" id="PS50001">
    <property type="entry name" value="SH2"/>
    <property type="match status" value="1"/>
</dbReference>
<evidence type="ECO:0000256" key="9">
    <source>
        <dbReference type="PROSITE-ProRule" id="PRU00192"/>
    </source>
</evidence>
<feature type="domain" description="SH3" evidence="12">
    <location>
        <begin position="601"/>
        <end position="660"/>
    </location>
</feature>
<feature type="region of interest" description="Disordered" evidence="10">
    <location>
        <begin position="133"/>
        <end position="153"/>
    </location>
</feature>
<dbReference type="GO" id="GO:0036503">
    <property type="term" value="P:ERAD pathway"/>
    <property type="evidence" value="ECO:0007669"/>
    <property type="project" value="TreeGrafter"/>
</dbReference>
<evidence type="ECO:0000259" key="12">
    <source>
        <dbReference type="PROSITE" id="PS50002"/>
    </source>
</evidence>
<evidence type="ECO:0000256" key="1">
    <source>
        <dbReference type="ARBA" id="ARBA00004406"/>
    </source>
</evidence>
<dbReference type="FunFam" id="1.10.8.270:FF:000017">
    <property type="entry name" value="TBC1 domain family member 16"/>
    <property type="match status" value="1"/>
</dbReference>
<dbReference type="Gene3D" id="1.10.8.270">
    <property type="entry name" value="putative rabgap domain of human tbc1 domain family member 14 like domains"/>
    <property type="match status" value="1"/>
</dbReference>
<dbReference type="Gene3D" id="3.30.505.10">
    <property type="entry name" value="SH2 domain"/>
    <property type="match status" value="1"/>
</dbReference>
<dbReference type="InterPro" id="IPR036249">
    <property type="entry name" value="Thioredoxin-like_sf"/>
</dbReference>
<evidence type="ECO:0000259" key="14">
    <source>
        <dbReference type="PROSITE" id="PS50086"/>
    </source>
</evidence>
<dbReference type="SMART" id="SM00164">
    <property type="entry name" value="TBC"/>
    <property type="match status" value="1"/>
</dbReference>
<dbReference type="PRINTS" id="PR00401">
    <property type="entry name" value="SH2DOMAIN"/>
</dbReference>
<dbReference type="SMART" id="SM00166">
    <property type="entry name" value="UBX"/>
    <property type="match status" value="1"/>
</dbReference>
<feature type="compositionally biased region" description="Basic and acidic residues" evidence="10">
    <location>
        <begin position="874"/>
        <end position="899"/>
    </location>
</feature>
<feature type="region of interest" description="Disordered" evidence="10">
    <location>
        <begin position="91"/>
        <end position="111"/>
    </location>
</feature>
<feature type="domain" description="SH3" evidence="12">
    <location>
        <begin position="398"/>
        <end position="467"/>
    </location>
</feature>
<dbReference type="CDD" id="cd09941">
    <property type="entry name" value="SH2_Grb2_like"/>
    <property type="match status" value="1"/>
</dbReference>
<keyword evidence="17" id="KW-1185">Reference proteome</keyword>
<keyword evidence="3" id="KW-0834">Unfolded protein response</keyword>
<dbReference type="Proteomes" id="UP000681722">
    <property type="component" value="Unassembled WGS sequence"/>
</dbReference>
<evidence type="ECO:0000256" key="7">
    <source>
        <dbReference type="ARBA" id="ARBA00046062"/>
    </source>
</evidence>
<comment type="subunit">
    <text evidence="4">Directly interacts with VCP. Interacts with UBQLN1. Forms a complex with VCP and UBQLN1.</text>
</comment>
<dbReference type="InterPro" id="IPR036860">
    <property type="entry name" value="SH2_dom_sf"/>
</dbReference>
<dbReference type="InterPro" id="IPR001452">
    <property type="entry name" value="SH3_domain"/>
</dbReference>
<feature type="region of interest" description="Disordered" evidence="10">
    <location>
        <begin position="1241"/>
        <end position="1278"/>
    </location>
</feature>
<dbReference type="Gene3D" id="2.30.30.40">
    <property type="entry name" value="SH3 Domains"/>
    <property type="match status" value="2"/>
</dbReference>
<evidence type="ECO:0000256" key="4">
    <source>
        <dbReference type="ARBA" id="ARBA00038812"/>
    </source>
</evidence>
<feature type="region of interest" description="Disordered" evidence="10">
    <location>
        <begin position="772"/>
        <end position="900"/>
    </location>
</feature>
<dbReference type="OrthoDB" id="10264062at2759"/>
<dbReference type="Gene3D" id="3.10.20.90">
    <property type="entry name" value="Phosphatidylinositol 3-kinase Catalytic Subunit, Chain A, domain 1"/>
    <property type="match status" value="1"/>
</dbReference>
<dbReference type="Gene3D" id="3.40.30.10">
    <property type="entry name" value="Glutaredoxin"/>
    <property type="match status" value="1"/>
</dbReference>
<feature type="region of interest" description="Disordered" evidence="10">
    <location>
        <begin position="574"/>
        <end position="601"/>
    </location>
</feature>
<comment type="subcellular location">
    <subcellularLocation>
        <location evidence="1">Endoplasmic reticulum membrane</location>
        <topology evidence="1">Peripheral membrane protein</topology>
    </subcellularLocation>
</comment>
<organism evidence="15 17">
    <name type="scientific">Didymodactylos carnosus</name>
    <dbReference type="NCBI Taxonomy" id="1234261"/>
    <lineage>
        <taxon>Eukaryota</taxon>
        <taxon>Metazoa</taxon>
        <taxon>Spiralia</taxon>
        <taxon>Gnathifera</taxon>
        <taxon>Rotifera</taxon>
        <taxon>Eurotatoria</taxon>
        <taxon>Bdelloidea</taxon>
        <taxon>Philodinida</taxon>
        <taxon>Philodinidae</taxon>
        <taxon>Didymodactylos</taxon>
    </lineage>
</organism>
<dbReference type="SUPFAM" id="SSF55550">
    <property type="entry name" value="SH2 domain"/>
    <property type="match status" value="1"/>
</dbReference>
<feature type="domain" description="UBX" evidence="13">
    <location>
        <begin position="919"/>
        <end position="1000"/>
    </location>
</feature>
<dbReference type="FunFam" id="1.10.472.80:FF:000020">
    <property type="entry name" value="TBC1 domain family, member 16"/>
    <property type="match status" value="1"/>
</dbReference>
<sequence length="1864" mass="214395">MLPYSCRTPHKSNIDYGRKADDLVSGSSSYLDQIKLTLSSSSELKQNLPLISSLSPRRIRLDSDGSSLSSFGASDIERFLEKSTLISQICSPRERHSPVKPSSSSLESPVISSNCQITLSYGEDDDENFETRKSKISSSLRLKPQSPSQQRRRNPLVINNYMQLWASFQLEMPSLACCSSDTHILVYEYSSKLVLFSRDKKIREIEWNFEQRGGVNDICWSRFMHRFLVLSEKTLYTYEAATNQLDIVDQIKPLNDGIQTGDLLSLTNYYSRDVYLCYDEQIVVDQYKLPLWSFVKQWTKSDICDRSTSIYDQSIGCIRSNGECIGLSILQENWTWRFDLFDLNMICLRRNVGGCSRNDGSSYICMLTPLHDDKWLVMNGNVEYSSIVHANGDKQQLSYKILNSALFDFGNSYGRYDFNATAQDELSFPKGAILKVLNMEEDMNWYKAELHGTEGYVPKTYIEMIPHPWFYGGIGRVEAEKILLQKDMTHHMNEPDGAFLVRMCESSPGDFSLSVKCQDQVQHFKVLRDGMGKYFLWVVKFDSINELIDYHRTTSVNRGQTLLLKDMLSLTNNNERQKQQQTSFNAQQSVQQPVQQQSSSSKSQMYQATYDFAPQEEGEIELKRGDRIRIIDQSDVNWWKGEVRGRIGLFPATYYSAKEKMQWFNGPIIDAVREAKTLNRLFLVYVRDDSNESIEMDKQWKDVTNKELETTALCLEKSSESCEQFSAIYKVDKYPKVYLIGGQNGRVLKTIEHVQNAQELIQHIEDAIQQMNQSQVPQAQATTDGDNSTAISETTEQKKNKTVEEKVAEARARLKQLHDQREKEAKEKELTDEIERRRLGQQMLLDKQKKEEEQMKKHTEDLKRQKLEQQAQQEKIKQQIQQDREEKRKKYEVKQEEHPTVIQKTNVQSEEKKDVGVKPVYTRARLQFRLTDGSYFTEDFPCDSKLSVVYAYLEQTLPSPLYRNGNYVLRTTHTRIQLTQADNDRTLAELELVPTAVLLVLNRANATSSGISTHSTSPSTYLNPTVLLQNIPLVFTWFWSQINFLYQFVTSTVFGGGPPTSQSRATRETSPLNRNSNANAARDAQETVRKRHIEKTKDTTFVQDGNASVRRFHNAQDDEDDEEKRTWNGNSTQQICYVANIKIESQIMSFSLSTSSLSTSSTVSSIFHRASSFITFRSPSKTPPLDGEIIFSKNNVCIHPPSRLHSQTLHHPGYLCIKCQNNPALGATLILTWIPNSTLKNRTKQQQPLTPNQSRSISLSQYDSPHNGTVSASTPVHSKTLNLPDHQLSAISMIDSDYHSDHPSFTSLFSPSPQIQVNDHENDPDDHFEDACDESNRHESVISETTEGPDEQNDIEIFTDLDDNDDDVLITDEHEQQPPILKTTSWKDVAGIYEQHNALLIEDDSMVHGTEQMKSVAEQFCGVFSVNLGQMRSLRLFYCDELTNSGQLVIASCESQYKVLHFHQGGLDRLTNVFNEWNIFAVEKAKAGFSNCHQFNVVHPTIDLTDLHPEEGCYHLITADVWKTYFSAHGEIQDNYQLRKSIFFGGIDSSISRHVWPFLLHLYPFDSTYEQRETICHQKYLQYQKIRAKRDLAANDPDQLQFTHDVESIIEKDVVRTDRSNPYYKGDKNPNLQLMKDILMNYAFYCPTMGYSQGMSDLLAPVLAVIQNESDTFWCFVGLMNRTIFISTPTDDVMEKQLRYLHELLRLMLPDFYCHCLKQSDGLDLLFVHRWILLCFKREFPEFEALRMWESCWAHFQTDYFHLFLCISIMAIYGDDIVQQQLGTDDMLLHFNSLAMHMNGHIVLKKARSLLYKFRLLPRIPCVLHDICTLCGPGMWDSIHVPQVYCICTTNQEKERCPFSGICL</sequence>